<feature type="region of interest" description="Disordered" evidence="1">
    <location>
        <begin position="40"/>
        <end position="196"/>
    </location>
</feature>
<feature type="compositionally biased region" description="Low complexity" evidence="1">
    <location>
        <begin position="151"/>
        <end position="162"/>
    </location>
</feature>
<dbReference type="Pfam" id="PF06059">
    <property type="entry name" value="DUF930"/>
    <property type="match status" value="1"/>
</dbReference>
<dbReference type="AlphaFoldDB" id="A0A508X210"/>
<evidence type="ECO:0008006" key="3">
    <source>
        <dbReference type="Google" id="ProtNLM"/>
    </source>
</evidence>
<gene>
    <name evidence="2" type="ORF">EMEDMD4_530065</name>
</gene>
<feature type="compositionally biased region" description="Low complexity" evidence="1">
    <location>
        <begin position="120"/>
        <end position="132"/>
    </location>
</feature>
<evidence type="ECO:0000313" key="2">
    <source>
        <dbReference type="EMBL" id="VTZ63858.1"/>
    </source>
</evidence>
<proteinExistence type="predicted"/>
<dbReference type="InterPro" id="IPR009273">
    <property type="entry name" value="DUF930"/>
</dbReference>
<protein>
    <recommendedName>
        <fullName evidence="3">DUF930 domain-containing protein</fullName>
    </recommendedName>
</protein>
<name>A0A508X210_9HYPH</name>
<dbReference type="Proteomes" id="UP000507954">
    <property type="component" value="Unassembled WGS sequence"/>
</dbReference>
<feature type="compositionally biased region" description="Basic and acidic residues" evidence="1">
    <location>
        <begin position="55"/>
        <end position="74"/>
    </location>
</feature>
<organism evidence="2">
    <name type="scientific">Sinorhizobium medicae</name>
    <dbReference type="NCBI Taxonomy" id="110321"/>
    <lineage>
        <taxon>Bacteria</taxon>
        <taxon>Pseudomonadati</taxon>
        <taxon>Pseudomonadota</taxon>
        <taxon>Alphaproteobacteria</taxon>
        <taxon>Hyphomicrobiales</taxon>
        <taxon>Rhizobiaceae</taxon>
        <taxon>Sinorhizobium/Ensifer group</taxon>
        <taxon>Sinorhizobium</taxon>
    </lineage>
</organism>
<dbReference type="EMBL" id="CABFNB010000121">
    <property type="protein sequence ID" value="VTZ63858.1"/>
    <property type="molecule type" value="Genomic_DNA"/>
</dbReference>
<sequence length="317" mass="34325">MQQFARKMWGETGWGMPTSLALHLALALLLLVRLPELSAPAKEQSVSVELVPTPKNEKKPEQKPTKQKSDEARNQRARAQPQSFESAAAPTEKEKPPEPDLPPAAPKKTETPSVRPEASRPAPAKPENAANERPAENRTALAELRVDSTGAANKAADAAAAPPAAPIPQEKPVFEEARAEPTQNPAEASAERESSQLVQAKELYSKNALSDPHVKQAIGRLPPKKRIVQLCTIEALEQIRHQRPGAIPDMFGRPDGGFASETALKADGAVFRSQGKWYSFDFTCEVNPEATSVTSFSFAIGKAIPKSEWGARQLPSN</sequence>
<accession>A0A508X210</accession>
<dbReference type="RefSeq" id="WP_180161965.1">
    <property type="nucleotide sequence ID" value="NZ_CABFNB010000121.1"/>
</dbReference>
<reference evidence="2" key="1">
    <citation type="submission" date="2019-06" db="EMBL/GenBank/DDBJ databases">
        <authorList>
            <person name="Le Quere A."/>
            <person name="Colella S."/>
        </authorList>
    </citation>
    <scope>NUCLEOTIDE SEQUENCE</scope>
    <source>
        <strain evidence="2">EmedicaeMD41</strain>
    </source>
</reference>
<evidence type="ECO:0000256" key="1">
    <source>
        <dbReference type="SAM" id="MobiDB-lite"/>
    </source>
</evidence>